<evidence type="ECO:0000256" key="5">
    <source>
        <dbReference type="ARBA" id="ARBA00022490"/>
    </source>
</evidence>
<dbReference type="NCBIfam" id="TIGR00398">
    <property type="entry name" value="metG"/>
    <property type="match status" value="1"/>
</dbReference>
<dbReference type="PROSITE" id="PS51185">
    <property type="entry name" value="WHEP_TRS_2"/>
    <property type="match status" value="2"/>
</dbReference>
<dbReference type="InterPro" id="IPR041872">
    <property type="entry name" value="Anticodon_Met"/>
</dbReference>
<dbReference type="Pfam" id="PF19303">
    <property type="entry name" value="Anticodon_3"/>
    <property type="match status" value="1"/>
</dbReference>
<dbReference type="InterPro" id="IPR041598">
    <property type="entry name" value="MARS_N"/>
</dbReference>
<dbReference type="GO" id="GO:0017101">
    <property type="term" value="C:aminoacyl-tRNA synthetase multienzyme complex"/>
    <property type="evidence" value="ECO:0007669"/>
    <property type="project" value="TreeGrafter"/>
</dbReference>
<evidence type="ECO:0000256" key="11">
    <source>
        <dbReference type="ARBA" id="ARBA00023146"/>
    </source>
</evidence>
<feature type="region of interest" description="Disordered" evidence="15">
    <location>
        <begin position="919"/>
        <end position="977"/>
    </location>
</feature>
<evidence type="ECO:0000256" key="2">
    <source>
        <dbReference type="ARBA" id="ARBA00005594"/>
    </source>
</evidence>
<dbReference type="InterPro" id="IPR029038">
    <property type="entry name" value="MetRS_Zn"/>
</dbReference>
<dbReference type="InterPro" id="IPR000738">
    <property type="entry name" value="WHEP-TRS_dom"/>
</dbReference>
<dbReference type="InterPro" id="IPR001412">
    <property type="entry name" value="aa-tRNA-synth_I_CS"/>
</dbReference>
<dbReference type="PRINTS" id="PR01041">
    <property type="entry name" value="TRNASYNTHMET"/>
</dbReference>
<evidence type="ECO:0000259" key="17">
    <source>
        <dbReference type="PROSITE" id="PS51185"/>
    </source>
</evidence>
<dbReference type="CDD" id="cd00814">
    <property type="entry name" value="MetRS_core"/>
    <property type="match status" value="1"/>
</dbReference>
<dbReference type="InterPro" id="IPR014729">
    <property type="entry name" value="Rossmann-like_a/b/a_fold"/>
</dbReference>
<dbReference type="Pfam" id="PF18485">
    <property type="entry name" value="GST_N_5"/>
    <property type="match status" value="1"/>
</dbReference>
<dbReference type="InterPro" id="IPR023458">
    <property type="entry name" value="Met-tRNA_ligase_1"/>
</dbReference>
<dbReference type="AlphaFoldDB" id="A0A0K8SXF5"/>
<name>A0A0K8SXF5_LYGHE</name>
<evidence type="ECO:0000256" key="14">
    <source>
        <dbReference type="RuleBase" id="RU363039"/>
    </source>
</evidence>
<evidence type="ECO:0000313" key="18">
    <source>
        <dbReference type="EMBL" id="JAG57978.1"/>
    </source>
</evidence>
<feature type="domain" description="GST C-terminal" evidence="16">
    <location>
        <begin position="48"/>
        <end position="185"/>
    </location>
</feature>
<accession>A0A0K8SXF5</accession>
<comment type="catalytic activity">
    <reaction evidence="13">
        <text>tRNA(Met) + L-methionine + ATP = L-methionyl-tRNA(Met) + AMP + diphosphate</text>
        <dbReference type="Rhea" id="RHEA:13481"/>
        <dbReference type="Rhea" id="RHEA-COMP:9667"/>
        <dbReference type="Rhea" id="RHEA-COMP:9698"/>
        <dbReference type="ChEBI" id="CHEBI:30616"/>
        <dbReference type="ChEBI" id="CHEBI:33019"/>
        <dbReference type="ChEBI" id="CHEBI:57844"/>
        <dbReference type="ChEBI" id="CHEBI:78442"/>
        <dbReference type="ChEBI" id="CHEBI:78530"/>
        <dbReference type="ChEBI" id="CHEBI:456215"/>
        <dbReference type="EC" id="6.1.1.10"/>
    </reaction>
</comment>
<evidence type="ECO:0000256" key="4">
    <source>
        <dbReference type="ARBA" id="ARBA00018335"/>
    </source>
</evidence>
<dbReference type="InterPro" id="IPR014758">
    <property type="entry name" value="Met-tRNA_synth"/>
</dbReference>
<evidence type="ECO:0000256" key="13">
    <source>
        <dbReference type="ARBA" id="ARBA00047364"/>
    </source>
</evidence>
<dbReference type="SMART" id="SM00991">
    <property type="entry name" value="WHEP-TRS"/>
    <property type="match status" value="2"/>
</dbReference>
<dbReference type="InterPro" id="IPR015413">
    <property type="entry name" value="Methionyl/Leucyl_tRNA_Synth"/>
</dbReference>
<dbReference type="SUPFAM" id="SSF52374">
    <property type="entry name" value="Nucleotidylyl transferase"/>
    <property type="match status" value="1"/>
</dbReference>
<dbReference type="PANTHER" id="PTHR45765:SF1">
    <property type="entry name" value="METHIONINE--TRNA LIGASE, CYTOPLASMIC"/>
    <property type="match status" value="1"/>
</dbReference>
<dbReference type="InterPro" id="IPR009080">
    <property type="entry name" value="tRNAsynth_Ia_anticodon-bd"/>
</dbReference>
<dbReference type="Pfam" id="PF09334">
    <property type="entry name" value="tRNA-synt_1g"/>
    <property type="match status" value="1"/>
</dbReference>
<keyword evidence="6 14" id="KW-0436">Ligase</keyword>
<dbReference type="Gene3D" id="1.10.287.10">
    <property type="entry name" value="S15/NS1, RNA-binding"/>
    <property type="match status" value="2"/>
</dbReference>
<organism evidence="18">
    <name type="scientific">Lygus hesperus</name>
    <name type="common">Western plant bug</name>
    <dbReference type="NCBI Taxonomy" id="30085"/>
    <lineage>
        <taxon>Eukaryota</taxon>
        <taxon>Metazoa</taxon>
        <taxon>Ecdysozoa</taxon>
        <taxon>Arthropoda</taxon>
        <taxon>Hexapoda</taxon>
        <taxon>Insecta</taxon>
        <taxon>Pterygota</taxon>
        <taxon>Neoptera</taxon>
        <taxon>Paraneoptera</taxon>
        <taxon>Hemiptera</taxon>
        <taxon>Heteroptera</taxon>
        <taxon>Panheteroptera</taxon>
        <taxon>Cimicomorpha</taxon>
        <taxon>Miridae</taxon>
        <taxon>Mirini</taxon>
        <taxon>Lygus</taxon>
    </lineage>
</organism>
<reference evidence="18" key="1">
    <citation type="submission" date="2014-09" db="EMBL/GenBank/DDBJ databases">
        <authorList>
            <person name="Magalhaes I.L.F."/>
            <person name="Oliveira U."/>
            <person name="Santos F.R."/>
            <person name="Vidigal T.H.D.A."/>
            <person name="Brescovit A.D."/>
            <person name="Santos A.J."/>
        </authorList>
    </citation>
    <scope>NUCLEOTIDE SEQUENCE</scope>
</reference>
<dbReference type="InterPro" id="IPR010987">
    <property type="entry name" value="Glutathione-S-Trfase_C-like"/>
</dbReference>
<keyword evidence="10 14" id="KW-0648">Protein biosynthesis</keyword>
<evidence type="ECO:0000256" key="6">
    <source>
        <dbReference type="ARBA" id="ARBA00022598"/>
    </source>
</evidence>
<dbReference type="PANTHER" id="PTHR45765">
    <property type="entry name" value="METHIONINE--TRNA LIGASE"/>
    <property type="match status" value="1"/>
</dbReference>
<dbReference type="Gene3D" id="3.40.30.10">
    <property type="entry name" value="Glutaredoxin"/>
    <property type="match status" value="1"/>
</dbReference>
<dbReference type="SUPFAM" id="SSF47616">
    <property type="entry name" value="GST C-terminal domain-like"/>
    <property type="match status" value="1"/>
</dbReference>
<dbReference type="GO" id="GO:0004825">
    <property type="term" value="F:methionine-tRNA ligase activity"/>
    <property type="evidence" value="ECO:0007669"/>
    <property type="project" value="UniProtKB-EC"/>
</dbReference>
<dbReference type="Gene3D" id="1.10.730.10">
    <property type="entry name" value="Isoleucyl-tRNA Synthetase, Domain 1"/>
    <property type="match status" value="1"/>
</dbReference>
<dbReference type="EMBL" id="GBRD01007843">
    <property type="protein sequence ID" value="JAG57978.1"/>
    <property type="molecule type" value="Transcribed_RNA"/>
</dbReference>
<dbReference type="GO" id="GO:0003723">
    <property type="term" value="F:RNA binding"/>
    <property type="evidence" value="ECO:0007669"/>
    <property type="project" value="UniProtKB-KW"/>
</dbReference>
<comment type="similarity">
    <text evidence="2 14">Belongs to the class-I aminoacyl-tRNA synthetase family.</text>
</comment>
<evidence type="ECO:0000256" key="1">
    <source>
        <dbReference type="ARBA" id="ARBA00004496"/>
    </source>
</evidence>
<dbReference type="InterPro" id="IPR033911">
    <property type="entry name" value="MetRS_core"/>
</dbReference>
<dbReference type="Gene3D" id="1.20.1050.10">
    <property type="match status" value="1"/>
</dbReference>
<dbReference type="PROSITE" id="PS50405">
    <property type="entry name" value="GST_CTER"/>
    <property type="match status" value="1"/>
</dbReference>
<dbReference type="SUPFAM" id="SSF47060">
    <property type="entry name" value="S15/NS1 RNA-binding domain"/>
    <property type="match status" value="2"/>
</dbReference>
<keyword evidence="11 14" id="KW-0030">Aminoacyl-tRNA synthetase</keyword>
<keyword evidence="9" id="KW-0694">RNA-binding</keyword>
<evidence type="ECO:0000256" key="10">
    <source>
        <dbReference type="ARBA" id="ARBA00022917"/>
    </source>
</evidence>
<dbReference type="SUPFAM" id="SSF47323">
    <property type="entry name" value="Anticodon-binding domain of a subclass of class I aminoacyl-tRNA synthetases"/>
    <property type="match status" value="1"/>
</dbReference>
<dbReference type="CDD" id="cd01200">
    <property type="entry name" value="WHEPGMRS_RNA"/>
    <property type="match status" value="1"/>
</dbReference>
<dbReference type="HAMAP" id="MF_00098">
    <property type="entry name" value="Met_tRNA_synth_type1"/>
    <property type="match status" value="1"/>
</dbReference>
<evidence type="ECO:0000256" key="9">
    <source>
        <dbReference type="ARBA" id="ARBA00022884"/>
    </source>
</evidence>
<keyword evidence="7 14" id="KW-0547">Nucleotide-binding</keyword>
<comment type="subcellular location">
    <subcellularLocation>
        <location evidence="1">Cytoplasm</location>
    </subcellularLocation>
</comment>
<feature type="domain" description="WHEP-TRS" evidence="17">
    <location>
        <begin position="909"/>
        <end position="965"/>
    </location>
</feature>
<feature type="region of interest" description="Disordered" evidence="15">
    <location>
        <begin position="205"/>
        <end position="227"/>
    </location>
</feature>
<evidence type="ECO:0000256" key="8">
    <source>
        <dbReference type="ARBA" id="ARBA00022840"/>
    </source>
</evidence>
<dbReference type="PROSITE" id="PS00178">
    <property type="entry name" value="AA_TRNA_LIGASE_I"/>
    <property type="match status" value="1"/>
</dbReference>
<dbReference type="Pfam" id="PF00458">
    <property type="entry name" value="WHEP-TRS"/>
    <property type="match status" value="2"/>
</dbReference>
<protein>
    <recommendedName>
        <fullName evidence="4">Methionine--tRNA ligase, cytoplasmic</fullName>
        <ecNumber evidence="3">6.1.1.10</ecNumber>
    </recommendedName>
    <alternativeName>
        <fullName evidence="12">Methionyl-tRNA synthetase</fullName>
    </alternativeName>
</protein>
<dbReference type="FunFam" id="2.20.28.20:FF:000001">
    <property type="entry name" value="Methionine--tRNA ligase"/>
    <property type="match status" value="1"/>
</dbReference>
<dbReference type="InterPro" id="IPR009068">
    <property type="entry name" value="uS15_NS1_RNA-bd_sf"/>
</dbReference>
<feature type="compositionally biased region" description="Polar residues" evidence="15">
    <location>
        <begin position="956"/>
        <end position="965"/>
    </location>
</feature>
<evidence type="ECO:0000259" key="16">
    <source>
        <dbReference type="PROSITE" id="PS50405"/>
    </source>
</evidence>
<dbReference type="SUPFAM" id="SSF57770">
    <property type="entry name" value="Methionyl-tRNA synthetase (MetRS), Zn-domain"/>
    <property type="match status" value="1"/>
</dbReference>
<dbReference type="CDD" id="cd07957">
    <property type="entry name" value="Anticodon_Ia_Met"/>
    <property type="match status" value="1"/>
</dbReference>
<feature type="compositionally biased region" description="Basic and acidic residues" evidence="15">
    <location>
        <begin position="932"/>
        <end position="945"/>
    </location>
</feature>
<evidence type="ECO:0000256" key="7">
    <source>
        <dbReference type="ARBA" id="ARBA00022741"/>
    </source>
</evidence>
<proteinExistence type="inferred from homology"/>
<evidence type="ECO:0000256" key="3">
    <source>
        <dbReference type="ARBA" id="ARBA00012838"/>
    </source>
</evidence>
<evidence type="ECO:0000256" key="15">
    <source>
        <dbReference type="SAM" id="MobiDB-lite"/>
    </source>
</evidence>
<sequence length="977" mass="109565">MKVFTNENNPQALKILVSAYVVGRENIPIEIVAPADKRFQTPRKLPALLTECGTTLFSSNAASSFLFPPPPDVENQIDKWLHWDAVKLQPLLVQIGSKTDPSSNILALLKELDKALQDKSYLVQGNFTVADVCLSSTLYPLFVEDKFKSQFFANSPKVASWLTSLFSRSEFKAAEKILKLKKDALLSSMACSCWYPTTQVRDAKQSVGQSTAPAVDERDEDEEAPEKVLTEEEIASAVAAWEKGVGSRLKLTTVHKPVLPQEGKNNILVTSALPYVNNVPHLGNIIGCVLSADVFARYCRSRGRNTLYICGTDEYGTATENKALEEGLTPQQICDKYFEIHKDIYQWFNIGFDHFGRTTTPEQTEIVQDLFLQVHRNGYTLIDSVDQLLCEKCDRYLADRFVEGICPNCKYEDARGDQCDGCGHLINAVELIQPRCKKCQNTPVVKQSKQIFLDLPKLQGKLEDWADKTTDEWSNIAKVIMRAWLKEGLKPRCITRDLKWGIPVPLEGFEKKVFYVWFDAPIGYMSITKVYTKEWLKWWQPNPKTQVTLYQFMAKDNVPFHSIMFPSTLHACNQGYTILNRLFATEYLNYENGKFSKSRGIGVFGNDAKDTGIPSDIFRFYLLFLRPESQDSNFSWADLATKNNTELLNNLGNFILRSLSFAEKFFEGKVPPIVLGSEEKELIGHAAVELKAYIQALERGRLREGLKYILNISRYGNQYMQSTQPWVLVKGTDEQKERASSAIGLLCNVVCLVSSLLRPYMPQTVDTIAEQMNVDVSIFSIMETFQPYLKTGHKIGKPLPLFTKIEPSVVESLKQKYAGRQKSSTPEAATQGKLNLVGVDQLTAIVTLENAITAQGDLVRSMKSAGKPKDELKPHIDTLLDLKKQLAEFKAVNSSPVPASTSNGLSESSVQEIEKQITAQGDKVRAMKGAGKSKEELQPEIDKLLALKKKLPALPSSNNNAQQGESSSKSKKKNKKK</sequence>
<dbReference type="Gene3D" id="2.20.28.20">
    <property type="entry name" value="Methionyl-tRNA synthetase, Zn-domain"/>
    <property type="match status" value="1"/>
</dbReference>
<keyword evidence="5" id="KW-0963">Cytoplasm</keyword>
<evidence type="ECO:0000256" key="12">
    <source>
        <dbReference type="ARBA" id="ARBA00030904"/>
    </source>
</evidence>
<keyword evidence="8 14" id="KW-0067">ATP-binding</keyword>
<dbReference type="EC" id="6.1.1.10" evidence="3"/>
<dbReference type="GO" id="GO:0005524">
    <property type="term" value="F:ATP binding"/>
    <property type="evidence" value="ECO:0007669"/>
    <property type="project" value="UniProtKB-KW"/>
</dbReference>
<dbReference type="NCBIfam" id="NF001100">
    <property type="entry name" value="PRK00133.1"/>
    <property type="match status" value="1"/>
</dbReference>
<dbReference type="Gene3D" id="3.40.50.620">
    <property type="entry name" value="HUPs"/>
    <property type="match status" value="1"/>
</dbReference>
<dbReference type="InterPro" id="IPR036282">
    <property type="entry name" value="Glutathione-S-Trfase_C_sf"/>
</dbReference>
<feature type="domain" description="WHEP-TRS" evidence="17">
    <location>
        <begin position="844"/>
        <end position="900"/>
    </location>
</feature>
<dbReference type="GO" id="GO:0005829">
    <property type="term" value="C:cytosol"/>
    <property type="evidence" value="ECO:0007669"/>
    <property type="project" value="TreeGrafter"/>
</dbReference>
<dbReference type="GO" id="GO:0006431">
    <property type="term" value="P:methionyl-tRNA aminoacylation"/>
    <property type="evidence" value="ECO:0007669"/>
    <property type="project" value="InterPro"/>
</dbReference>